<gene>
    <name evidence="1" type="ORF">EYS42_05880</name>
</gene>
<dbReference type="RefSeq" id="WP_130966914.1">
    <property type="nucleotide sequence ID" value="NZ_SIXI01000002.1"/>
</dbReference>
<evidence type="ECO:0000313" key="2">
    <source>
        <dbReference type="Proteomes" id="UP000292120"/>
    </source>
</evidence>
<reference evidence="1 2" key="1">
    <citation type="submission" date="2019-02" db="EMBL/GenBank/DDBJ databases">
        <title>Aquabacterium sp. strain KMB7.</title>
        <authorList>
            <person name="Chen W.-M."/>
        </authorList>
    </citation>
    <scope>NUCLEOTIDE SEQUENCE [LARGE SCALE GENOMIC DNA]</scope>
    <source>
        <strain evidence="1 2">KMB7</strain>
    </source>
</reference>
<evidence type="ECO:0000313" key="1">
    <source>
        <dbReference type="EMBL" id="TBO32703.1"/>
    </source>
</evidence>
<dbReference type="EMBL" id="SIXI01000002">
    <property type="protein sequence ID" value="TBO32703.1"/>
    <property type="molecule type" value="Genomic_DNA"/>
</dbReference>
<name>A0A4Q9H0A8_9BURK</name>
<evidence type="ECO:0008006" key="3">
    <source>
        <dbReference type="Google" id="ProtNLM"/>
    </source>
</evidence>
<protein>
    <recommendedName>
        <fullName evidence="3">Phosphoglycerate mutase</fullName>
    </recommendedName>
</protein>
<accession>A0A4Q9H0A8</accession>
<organism evidence="1 2">
    <name type="scientific">Aquabacterium lacunae</name>
    <dbReference type="NCBI Taxonomy" id="2528630"/>
    <lineage>
        <taxon>Bacteria</taxon>
        <taxon>Pseudomonadati</taxon>
        <taxon>Pseudomonadota</taxon>
        <taxon>Betaproteobacteria</taxon>
        <taxon>Burkholderiales</taxon>
        <taxon>Aquabacterium</taxon>
    </lineage>
</organism>
<keyword evidence="2" id="KW-1185">Reference proteome</keyword>
<comment type="caution">
    <text evidence="1">The sequence shown here is derived from an EMBL/GenBank/DDBJ whole genome shotgun (WGS) entry which is preliminary data.</text>
</comment>
<dbReference type="Proteomes" id="UP000292120">
    <property type="component" value="Unassembled WGS sequence"/>
</dbReference>
<dbReference type="AlphaFoldDB" id="A0A4Q9H0A8"/>
<proteinExistence type="predicted"/>
<dbReference type="OrthoDB" id="5295974at2"/>
<sequence length="325" mass="36322">MVQPTDHHLVLPWSASLSDACLQALPRLDAPGALPHLHALLGQLTDAHWLKGDEYDPAAPHERVLARLRGWPDTQAPWAADQARRDGLQPAPGQAWGLLSPCHWLMGHDHLTVVHPDELQLSETESRALFKPLQELFESDGWQMHWATPTRWYAVHDSLAQFQTASLDRLIGRNPDLWMPEATQARHLKRLQAEVQMMFHNHPVNEAREAQGRLTVNSFWLSGCGVATADLGGPLPLGTRVDDSLRQAMLRNDVTAWEAAWQVLDQGLVHEALQAHEAGRRVRLTLCGERHAVALQAAEPQGLMSRLRQMFKPASPQVAPLLQDL</sequence>